<sequence length="353" mass="40011">MPGLEKIKNEETSVDREQEDIHGLKRRTKQQLDLLKKQTERLELFKPDIDLVMQWYEIKSSQFSKLAYYYGQQSWYQRQILHGEVIAGAVVLGFAVHALAFFVLIAAYYKGASLLADHYAIEETNKEAMKQSLAKLGEGLEQSIKSFNEMETKLDKAFTAMEEQNEQLSSSISDLNKQALTLHAQLILLEETVKNLQEQQKRVLSTTDKMESSGDRLGKEIDSLSSLILERKSALDLVTATIDSVLRESVTIKKEVSQAVSAIQEEGLTSKVQIEKCDRLQLKVHDHLLKSQSIGNKMDEQLKTSDFILTVMEESSNDEDEILLRAQRALSKSTAQRQLVAKEEVAPSTVVFR</sequence>
<keyword evidence="3" id="KW-1133">Transmembrane helix</keyword>
<keyword evidence="5" id="KW-1185">Reference proteome</keyword>
<dbReference type="AlphaFoldDB" id="A0A378KMV7"/>
<keyword evidence="1" id="KW-0175">Coiled coil</keyword>
<proteinExistence type="predicted"/>
<keyword evidence="3" id="KW-0812">Transmembrane</keyword>
<feature type="coiled-coil region" evidence="1">
    <location>
        <begin position="147"/>
        <end position="199"/>
    </location>
</feature>
<gene>
    <name evidence="4" type="ORF">NCTC13292_03257</name>
</gene>
<reference evidence="4 5" key="1">
    <citation type="submission" date="2018-06" db="EMBL/GenBank/DDBJ databases">
        <authorList>
            <consortium name="Pathogen Informatics"/>
            <person name="Doyle S."/>
        </authorList>
    </citation>
    <scope>NUCLEOTIDE SEQUENCE [LARGE SCALE GENOMIC DNA]</scope>
    <source>
        <strain evidence="4 5">NCTC13292</strain>
    </source>
</reference>
<evidence type="ECO:0000313" key="5">
    <source>
        <dbReference type="Proteomes" id="UP000254677"/>
    </source>
</evidence>
<evidence type="ECO:0000256" key="3">
    <source>
        <dbReference type="SAM" id="Phobius"/>
    </source>
</evidence>
<dbReference type="Proteomes" id="UP000254677">
    <property type="component" value="Unassembled WGS sequence"/>
</dbReference>
<protein>
    <submittedName>
        <fullName evidence="4">Microtubule binding protein, putative</fullName>
    </submittedName>
</protein>
<evidence type="ECO:0000256" key="2">
    <source>
        <dbReference type="SAM" id="MobiDB-lite"/>
    </source>
</evidence>
<evidence type="ECO:0000313" key="4">
    <source>
        <dbReference type="EMBL" id="STX84905.1"/>
    </source>
</evidence>
<accession>A0A378KMV7</accession>
<dbReference type="EMBL" id="UGOA01000003">
    <property type="protein sequence ID" value="STX84905.1"/>
    <property type="molecule type" value="Genomic_DNA"/>
</dbReference>
<evidence type="ECO:0000256" key="1">
    <source>
        <dbReference type="SAM" id="Coils"/>
    </source>
</evidence>
<feature type="region of interest" description="Disordered" evidence="2">
    <location>
        <begin position="1"/>
        <end position="20"/>
    </location>
</feature>
<dbReference type="Gene3D" id="3.90.20.10">
    <property type="match status" value="1"/>
</dbReference>
<feature type="transmembrane region" description="Helical" evidence="3">
    <location>
        <begin position="85"/>
        <end position="109"/>
    </location>
</feature>
<keyword evidence="3" id="KW-0472">Membrane</keyword>
<name>A0A378KMV7_9GAMM</name>
<organism evidence="4 5">
    <name type="scientific">Legionella donaldsonii</name>
    <dbReference type="NCBI Taxonomy" id="45060"/>
    <lineage>
        <taxon>Bacteria</taxon>
        <taxon>Pseudomonadati</taxon>
        <taxon>Pseudomonadota</taxon>
        <taxon>Gammaproteobacteria</taxon>
        <taxon>Legionellales</taxon>
        <taxon>Legionellaceae</taxon>
        <taxon>Legionella</taxon>
    </lineage>
</organism>